<comment type="caution">
    <text evidence="2">The sequence shown here is derived from an EMBL/GenBank/DDBJ whole genome shotgun (WGS) entry which is preliminary data.</text>
</comment>
<keyword evidence="3" id="KW-1185">Reference proteome</keyword>
<dbReference type="AlphaFoldDB" id="A0A023BUF6"/>
<organism evidence="2 3">
    <name type="scientific">Aquimarina atlantica</name>
    <dbReference type="NCBI Taxonomy" id="1317122"/>
    <lineage>
        <taxon>Bacteria</taxon>
        <taxon>Pseudomonadati</taxon>
        <taxon>Bacteroidota</taxon>
        <taxon>Flavobacteriia</taxon>
        <taxon>Flavobacteriales</taxon>
        <taxon>Flavobacteriaceae</taxon>
        <taxon>Aquimarina</taxon>
    </lineage>
</organism>
<evidence type="ECO:0000313" key="3">
    <source>
        <dbReference type="Proteomes" id="UP000023541"/>
    </source>
</evidence>
<proteinExistence type="predicted"/>
<gene>
    <name evidence="2" type="ORF">ATO12_16585</name>
</gene>
<dbReference type="STRING" id="1317122.ATO12_16585"/>
<feature type="compositionally biased region" description="Polar residues" evidence="1">
    <location>
        <begin position="674"/>
        <end position="688"/>
    </location>
</feature>
<dbReference type="RefSeq" id="WP_051575792.1">
    <property type="nucleotide sequence ID" value="NZ_AQRA01000005.1"/>
</dbReference>
<name>A0A023BUF6_9FLAO</name>
<protein>
    <submittedName>
        <fullName evidence="2">Uncharacterized protein</fullName>
    </submittedName>
</protein>
<feature type="region of interest" description="Disordered" evidence="1">
    <location>
        <begin position="669"/>
        <end position="689"/>
    </location>
</feature>
<reference evidence="2 3" key="1">
    <citation type="submission" date="2014-04" db="EMBL/GenBank/DDBJ databases">
        <title>Aquimarina sp. 22II-S11-z7 Genome Sequencing.</title>
        <authorList>
            <person name="Lai Q."/>
        </authorList>
    </citation>
    <scope>NUCLEOTIDE SEQUENCE [LARGE SCALE GENOMIC DNA]</scope>
    <source>
        <strain evidence="2 3">22II-S11-z7</strain>
    </source>
</reference>
<dbReference type="OrthoDB" id="580741at2"/>
<dbReference type="Proteomes" id="UP000023541">
    <property type="component" value="Unassembled WGS sequence"/>
</dbReference>
<dbReference type="EMBL" id="AQRA01000005">
    <property type="protein sequence ID" value="EZH73554.1"/>
    <property type="molecule type" value="Genomic_DNA"/>
</dbReference>
<sequence length="1201" mass="132065">MTVFSKKFINQLYIAENATDDRGFIAFVTPEGIDPPNGTINLKDALSNTYYNGNFVFSAQAPSIENDTDAQTFVKNINELISSSSANRAMIWLEQIDISEIDKSNTSLMGLSADGSALNTGLQAPLTSSLNLTIQNGMGLILDDTTNVITLNGNPGNLVINFSGTSAPKTIPTKIGYIDFSGELRGCIRFSNFFINRLSLLNDLKWGFQYLFPEEEGDEDSLSEWLPLAQSTPAGDYLGFSVVIDPSDVTNEAFDPCPNDDSSVCNINTAYNARRTYFNFTGKNSDQRDTTLNSYFTSNYGNEITLLPKQEANNIYNARLVISTGAINDNSNTEEFHFTPEGDFEIQFQKETTTGEYYMMCGLQGTEFFTLSQKGDTIRFISKNAALAPKFPFEAASSVKAPESPTAPLLSHTKETSWATILNTSGNTVTYVSQPKGSALFGEGSSSYKYPDLFVHNNLGFTYTANNTTLFPIVPYLGLTVGNGITSFSESDTETFESQIISQTRRNNIGKASTNTSLLSAKQMVNKNGVTPTTSTTPSGLLATTTQSGGQTLWNEVFLGQNTDHGDKYKLEFLNPENELVEALQTSDLFLVTANSKYLGALGEEDPLTATFNNIMSIDSWELQANIGQGSEYNNYKNIMIIKGRKGKLYDPNPDSEISAKESLVANPKKWTQRDQFGSPSTINSEGVQQDPDADQLIILSQWLQSYFKETYEQSDNEYFSKFNEIATDENWTGILVLRMDIKEIPTNLQGIMAGITNPEAFNAHHFAVEISPVKKGESKNTGAVVDQSSTMFGLIYYVDPDFDDTINPPETISPTTADTYDFRLLSLKVLFENTAVKNFESYSQLTINKLFDSDVLSMGNPENIFKNILLKGSFQINNGNAVYSMGSVEDNVFLFDSNIYNKIEITNVLLTTRDAPKEGYDESWFSMQGFIDYKIIENTSDPENVTNFDIFSFGSPDNDNLTPRTGLNFSNLGIAMIYEIEHPQQNKSLNFDAGEITFDITTSTARSESLFINFALDLKGLIIGNSEKSPQDKGFLTVIPDVKLSGVDNSAWYGLDFKLNMGTPGELAGKVSLDSFLLLSWAPDSTGDTYNANIGISLPGTGGGAKLISLQSVLKLSIGQLRLAFDDSKKSFLLMFTQIALKFLGLLKIPPNGSSLFYLFGNPNSGGKSSGLGWYAMYKKDDPSSIKSLKSNKKTAALAE</sequence>
<evidence type="ECO:0000256" key="1">
    <source>
        <dbReference type="SAM" id="MobiDB-lite"/>
    </source>
</evidence>
<evidence type="ECO:0000313" key="2">
    <source>
        <dbReference type="EMBL" id="EZH73554.1"/>
    </source>
</evidence>
<dbReference type="eggNOG" id="ENOG502Z90A">
    <property type="taxonomic scope" value="Bacteria"/>
</dbReference>
<accession>A0A023BUF6</accession>